<protein>
    <submittedName>
        <fullName evidence="3">Uncharacterized protein LOC117147200</fullName>
    </submittedName>
</protein>
<evidence type="ECO:0000313" key="2">
    <source>
        <dbReference type="Proteomes" id="UP000515162"/>
    </source>
</evidence>
<accession>A0A6P8L1N1</accession>
<dbReference type="AlphaFoldDB" id="A0A6P8L1N1"/>
<gene>
    <name evidence="3" type="primary">LOC117147200</name>
</gene>
<evidence type="ECO:0000256" key="1">
    <source>
        <dbReference type="SAM" id="SignalP"/>
    </source>
</evidence>
<dbReference type="Proteomes" id="UP000515162">
    <property type="component" value="Chromosome 2L"/>
</dbReference>
<dbReference type="RefSeq" id="XP_033169904.1">
    <property type="nucleotide sequence ID" value="XM_033314013.1"/>
</dbReference>
<keyword evidence="1" id="KW-0732">Signal</keyword>
<feature type="signal peptide" evidence="1">
    <location>
        <begin position="1"/>
        <end position="21"/>
    </location>
</feature>
<proteinExistence type="predicted"/>
<reference evidence="3" key="1">
    <citation type="submission" date="2025-08" db="UniProtKB">
        <authorList>
            <consortium name="RefSeq"/>
        </authorList>
    </citation>
    <scope>IDENTIFICATION</scope>
    <source>
        <strain evidence="3">Mau12</strain>
        <tissue evidence="3">Whole Body</tissue>
    </source>
</reference>
<keyword evidence="2" id="KW-1185">Reference proteome</keyword>
<feature type="chain" id="PRO_5028279567" evidence="1">
    <location>
        <begin position="22"/>
        <end position="122"/>
    </location>
</feature>
<evidence type="ECO:0000313" key="3">
    <source>
        <dbReference type="RefSeq" id="XP_033169904.1"/>
    </source>
</evidence>
<dbReference type="GeneID" id="117147200"/>
<name>A0A6P8L1N1_DROMA</name>
<sequence length="122" mass="14003">MVAKILLSVLLLAVVTDLVSAQCSQNLCPAVTNSNCRCKGKLQYQCVCDFTCSEWDKPCNWVLTCPEEIDDINSVRDKRNKLNLFRLPNRSRRECLEINVNTHKHPNCCNLFCKSKFKDVCF</sequence>
<organism evidence="2 3">
    <name type="scientific">Drosophila mauritiana</name>
    <name type="common">Fruit fly</name>
    <dbReference type="NCBI Taxonomy" id="7226"/>
    <lineage>
        <taxon>Eukaryota</taxon>
        <taxon>Metazoa</taxon>
        <taxon>Ecdysozoa</taxon>
        <taxon>Arthropoda</taxon>
        <taxon>Hexapoda</taxon>
        <taxon>Insecta</taxon>
        <taxon>Pterygota</taxon>
        <taxon>Neoptera</taxon>
        <taxon>Endopterygota</taxon>
        <taxon>Diptera</taxon>
        <taxon>Brachycera</taxon>
        <taxon>Muscomorpha</taxon>
        <taxon>Ephydroidea</taxon>
        <taxon>Drosophilidae</taxon>
        <taxon>Drosophila</taxon>
        <taxon>Sophophora</taxon>
    </lineage>
</organism>